<evidence type="ECO:0000256" key="9">
    <source>
        <dbReference type="ARBA" id="ARBA00023299"/>
    </source>
</evidence>
<feature type="region of interest" description="Disordered" evidence="11">
    <location>
        <begin position="1"/>
        <end position="21"/>
    </location>
</feature>
<dbReference type="STRING" id="564608.C1N1Y0"/>
<dbReference type="GO" id="GO:0005737">
    <property type="term" value="C:cytoplasm"/>
    <property type="evidence" value="ECO:0007669"/>
    <property type="project" value="TreeGrafter"/>
</dbReference>
<dbReference type="AlphaFoldDB" id="C1N1Y0"/>
<dbReference type="InterPro" id="IPR015424">
    <property type="entry name" value="PyrdxlP-dep_Trfase"/>
</dbReference>
<dbReference type="PANTHER" id="PTHR43247">
    <property type="entry name" value="PHOSPHOSERINE AMINOTRANSFERASE"/>
    <property type="match status" value="1"/>
</dbReference>
<evidence type="ECO:0000256" key="1">
    <source>
        <dbReference type="ARBA" id="ARBA00001933"/>
    </source>
</evidence>
<accession>C1N1Y0</accession>
<evidence type="ECO:0000256" key="10">
    <source>
        <dbReference type="ARBA" id="ARBA00049007"/>
    </source>
</evidence>
<reference evidence="13 14" key="1">
    <citation type="journal article" date="2009" name="Science">
        <title>Green evolution and dynamic adaptations revealed by genomes of the marine picoeukaryotes Micromonas.</title>
        <authorList>
            <person name="Worden A.Z."/>
            <person name="Lee J.H."/>
            <person name="Mock T."/>
            <person name="Rouze P."/>
            <person name="Simmons M.P."/>
            <person name="Aerts A.L."/>
            <person name="Allen A.E."/>
            <person name="Cuvelier M.L."/>
            <person name="Derelle E."/>
            <person name="Everett M.V."/>
            <person name="Foulon E."/>
            <person name="Grimwood J."/>
            <person name="Gundlach H."/>
            <person name="Henrissat B."/>
            <person name="Napoli C."/>
            <person name="McDonald S.M."/>
            <person name="Parker M.S."/>
            <person name="Rombauts S."/>
            <person name="Salamov A."/>
            <person name="Von Dassow P."/>
            <person name="Badger J.H."/>
            <person name="Coutinho P.M."/>
            <person name="Demir E."/>
            <person name="Dubchak I."/>
            <person name="Gentemann C."/>
            <person name="Eikrem W."/>
            <person name="Gready J.E."/>
            <person name="John U."/>
            <person name="Lanier W."/>
            <person name="Lindquist E.A."/>
            <person name="Lucas S."/>
            <person name="Mayer K.F."/>
            <person name="Moreau H."/>
            <person name="Not F."/>
            <person name="Otillar R."/>
            <person name="Panaud O."/>
            <person name="Pangilinan J."/>
            <person name="Paulsen I."/>
            <person name="Piegu B."/>
            <person name="Poliakov A."/>
            <person name="Robbens S."/>
            <person name="Schmutz J."/>
            <person name="Toulza E."/>
            <person name="Wyss T."/>
            <person name="Zelensky A."/>
            <person name="Zhou K."/>
            <person name="Armbrust E.V."/>
            <person name="Bhattacharya D."/>
            <person name="Goodenough U.W."/>
            <person name="Van de Peer Y."/>
            <person name="Grigoriev I.V."/>
        </authorList>
    </citation>
    <scope>NUCLEOTIDE SEQUENCE [LARGE SCALE GENOMIC DNA]</scope>
    <source>
        <strain evidence="13 14">CCMP1545</strain>
    </source>
</reference>
<proteinExistence type="inferred from homology"/>
<keyword evidence="9" id="KW-0718">Serine biosynthesis</keyword>
<sequence length="454" mass="48153">MSFSDLSDTSSDAGSEPRQQRWKHNFSAGPSCVDAGVLAKLAAELADFEGAGMGLIEHSHRDVGGPVQSCMTNACALLREVLDIPDTHEVLLMHGGGHAMFAAIPLNLAGPETPGATTKNKAQFVGDGFWSKRAAGEASKYCACEHVAATSPLGDARYPDPSAWEIDPDAKFVHMTANETINGLEFHEDPTIAVSNSDSDVTAAAPPPLVADFTSTLLSRPVDFSKYGVVYASTGKNLGPSGLVVVIVRKDLIAKDSPINRELPITPGIMSFKAAAATTPIPNIWNTPNVFGVRALQLVLEDTKAKGGVVAMRERARRRAGAVYDVVDASDGFYVNRVEPKFRSLMTIPITIADKALEEKFVRESSEAGFYNLVGHPLFGGLRVTMYNQLPDDAVDALVEFMTDFYRENAPGGKRAAAAAAGSVAVAGGKSSSVSVDAYGHSPPSVLGMRDLMI</sequence>
<evidence type="ECO:0000256" key="6">
    <source>
        <dbReference type="ARBA" id="ARBA00022605"/>
    </source>
</evidence>
<dbReference type="EMBL" id="GG663745">
    <property type="protein sequence ID" value="EEH53908.1"/>
    <property type="molecule type" value="Genomic_DNA"/>
</dbReference>
<evidence type="ECO:0000256" key="8">
    <source>
        <dbReference type="ARBA" id="ARBA00022898"/>
    </source>
</evidence>
<keyword evidence="7" id="KW-0808">Transferase</keyword>
<dbReference type="eggNOG" id="KOG2790">
    <property type="taxonomic scope" value="Eukaryota"/>
</dbReference>
<dbReference type="OrthoDB" id="1703350at2759"/>
<dbReference type="Pfam" id="PF00266">
    <property type="entry name" value="Aminotran_5"/>
    <property type="match status" value="1"/>
</dbReference>
<dbReference type="GO" id="GO:0030170">
    <property type="term" value="F:pyridoxal phosphate binding"/>
    <property type="evidence" value="ECO:0007669"/>
    <property type="project" value="TreeGrafter"/>
</dbReference>
<protein>
    <recommendedName>
        <fullName evidence="4">phosphoserine transaminase</fullName>
        <ecNumber evidence="4">2.6.1.52</ecNumber>
    </recommendedName>
</protein>
<dbReference type="GO" id="GO:0006564">
    <property type="term" value="P:L-serine biosynthetic process"/>
    <property type="evidence" value="ECO:0007669"/>
    <property type="project" value="UniProtKB-KW"/>
</dbReference>
<evidence type="ECO:0000256" key="11">
    <source>
        <dbReference type="SAM" id="MobiDB-lite"/>
    </source>
</evidence>
<dbReference type="InterPro" id="IPR022278">
    <property type="entry name" value="Pser_aminoTfrase"/>
</dbReference>
<evidence type="ECO:0000256" key="3">
    <source>
        <dbReference type="ARBA" id="ARBA00006904"/>
    </source>
</evidence>
<keyword evidence="5" id="KW-0032">Aminotransferase</keyword>
<dbReference type="HAMAP" id="MF_00160">
    <property type="entry name" value="SerC_aminotrans_5"/>
    <property type="match status" value="1"/>
</dbReference>
<dbReference type="RefSeq" id="XP_003062196.1">
    <property type="nucleotide sequence ID" value="XM_003062150.1"/>
</dbReference>
<dbReference type="EC" id="2.6.1.52" evidence="4"/>
<comment type="cofactor">
    <cofactor evidence="1">
        <name>pyridoxal 5'-phosphate</name>
        <dbReference type="ChEBI" id="CHEBI:597326"/>
    </cofactor>
</comment>
<dbReference type="Gene3D" id="3.90.1150.10">
    <property type="entry name" value="Aspartate Aminotransferase, domain 1"/>
    <property type="match status" value="1"/>
</dbReference>
<dbReference type="GeneID" id="9687433"/>
<keyword evidence="6" id="KW-0028">Amino-acid biosynthesis</keyword>
<evidence type="ECO:0000256" key="5">
    <source>
        <dbReference type="ARBA" id="ARBA00022576"/>
    </source>
</evidence>
<dbReference type="InterPro" id="IPR015422">
    <property type="entry name" value="PyrdxlP-dep_Trfase_small"/>
</dbReference>
<dbReference type="PANTHER" id="PTHR43247:SF1">
    <property type="entry name" value="PHOSPHOSERINE AMINOTRANSFERASE"/>
    <property type="match status" value="1"/>
</dbReference>
<evidence type="ECO:0000256" key="4">
    <source>
        <dbReference type="ARBA" id="ARBA00013030"/>
    </source>
</evidence>
<dbReference type="KEGG" id="mpp:MICPUCDRAFT_35651"/>
<dbReference type="Proteomes" id="UP000001876">
    <property type="component" value="Unassembled WGS sequence"/>
</dbReference>
<name>C1N1Y0_MICPC</name>
<evidence type="ECO:0000313" key="14">
    <source>
        <dbReference type="Proteomes" id="UP000001876"/>
    </source>
</evidence>
<feature type="domain" description="Aminotransferase class V" evidence="12">
    <location>
        <begin position="25"/>
        <end position="365"/>
    </location>
</feature>
<dbReference type="InterPro" id="IPR015421">
    <property type="entry name" value="PyrdxlP-dep_Trfase_major"/>
</dbReference>
<organism evidence="14">
    <name type="scientific">Micromonas pusilla (strain CCMP1545)</name>
    <name type="common">Picoplanktonic green alga</name>
    <dbReference type="NCBI Taxonomy" id="564608"/>
    <lineage>
        <taxon>Eukaryota</taxon>
        <taxon>Viridiplantae</taxon>
        <taxon>Chlorophyta</taxon>
        <taxon>Mamiellophyceae</taxon>
        <taxon>Mamiellales</taxon>
        <taxon>Mamiellaceae</taxon>
        <taxon>Micromonas</taxon>
    </lineage>
</organism>
<feature type="compositionally biased region" description="Polar residues" evidence="11">
    <location>
        <begin position="1"/>
        <end position="13"/>
    </location>
</feature>
<evidence type="ECO:0000259" key="12">
    <source>
        <dbReference type="Pfam" id="PF00266"/>
    </source>
</evidence>
<dbReference type="SUPFAM" id="SSF53383">
    <property type="entry name" value="PLP-dependent transferases"/>
    <property type="match status" value="1"/>
</dbReference>
<gene>
    <name evidence="13" type="ORF">MICPUCDRAFT_35651</name>
</gene>
<comment type="pathway">
    <text evidence="2">Amino-acid biosynthesis; L-serine biosynthesis; L-serine from 3-phospho-D-glycerate: step 2/3.</text>
</comment>
<dbReference type="UniPathway" id="UPA00135">
    <property type="reaction ID" value="UER00197"/>
</dbReference>
<comment type="similarity">
    <text evidence="3">Belongs to the class-V pyridoxal-phosphate-dependent aminotransferase family. SerC subfamily.</text>
</comment>
<keyword evidence="14" id="KW-1185">Reference proteome</keyword>
<dbReference type="InterPro" id="IPR000192">
    <property type="entry name" value="Aminotrans_V_dom"/>
</dbReference>
<comment type="catalytic activity">
    <reaction evidence="10">
        <text>O-phospho-L-serine + 2-oxoglutarate = 3-phosphooxypyruvate + L-glutamate</text>
        <dbReference type="Rhea" id="RHEA:14329"/>
        <dbReference type="ChEBI" id="CHEBI:16810"/>
        <dbReference type="ChEBI" id="CHEBI:18110"/>
        <dbReference type="ChEBI" id="CHEBI:29985"/>
        <dbReference type="ChEBI" id="CHEBI:57524"/>
        <dbReference type="EC" id="2.6.1.52"/>
    </reaction>
</comment>
<evidence type="ECO:0000313" key="13">
    <source>
        <dbReference type="EMBL" id="EEH53908.1"/>
    </source>
</evidence>
<keyword evidence="8" id="KW-0663">Pyridoxal phosphate</keyword>
<dbReference type="Gene3D" id="3.40.640.10">
    <property type="entry name" value="Type I PLP-dependent aspartate aminotransferase-like (Major domain)"/>
    <property type="match status" value="1"/>
</dbReference>
<dbReference type="OMA" id="WSKRAAG"/>
<dbReference type="NCBIfam" id="NF003764">
    <property type="entry name" value="PRK05355.1"/>
    <property type="match status" value="1"/>
</dbReference>
<dbReference type="GO" id="GO:0004648">
    <property type="term" value="F:O-phospho-L-serine:2-oxoglutarate aminotransferase activity"/>
    <property type="evidence" value="ECO:0007669"/>
    <property type="project" value="UniProtKB-EC"/>
</dbReference>
<evidence type="ECO:0000256" key="7">
    <source>
        <dbReference type="ARBA" id="ARBA00022679"/>
    </source>
</evidence>
<evidence type="ECO:0000256" key="2">
    <source>
        <dbReference type="ARBA" id="ARBA00005099"/>
    </source>
</evidence>